<proteinExistence type="predicted"/>
<dbReference type="PANTHER" id="PTHR12697:SF20">
    <property type="entry name" value="HEAT REPEAT-CONTAINING PROTEIN 4"/>
    <property type="match status" value="1"/>
</dbReference>
<sequence>MWEDWSSEVRKAASRTLGCTGHGRDVHFDLREKLGTGNERVCADVLRKIAHLGIMTATLLPEFIKCFSAEYVSVRLESCKTAAKLLIADERVVRELVQLTQYDPAWKIKAYAIKALGDIGMLTEKAESSLIWALRFEDEPGVRLEACVAIRKLNCRSSEVIHVLQDRVLVEPDATVKEEVRRTLDAFGMSGPEDNMEMIRQIKTEVQRLCKKSVVAAKVIMYEKELDKYERKAQYIGNMLDDMSEISSSDDVTPEINNVIFKSHDSSATRRNSLPRPPSITITPSADRPETRDKMSSRIDVVYEDDVPSPSAQRDTLTPNHDLKL</sequence>
<dbReference type="InterPro" id="IPR016024">
    <property type="entry name" value="ARM-type_fold"/>
</dbReference>
<dbReference type="Proteomes" id="UP000007875">
    <property type="component" value="Unassembled WGS sequence"/>
</dbReference>
<evidence type="ECO:0000313" key="2">
    <source>
        <dbReference type="Ensembl" id="ENSCSAVP00000017171.1"/>
    </source>
</evidence>
<dbReference type="InParanoid" id="H2ZHV5"/>
<accession>H2ZHV5</accession>
<evidence type="ECO:0000256" key="1">
    <source>
        <dbReference type="SAM" id="MobiDB-lite"/>
    </source>
</evidence>
<dbReference type="GO" id="GO:0016491">
    <property type="term" value="F:oxidoreductase activity"/>
    <property type="evidence" value="ECO:0007669"/>
    <property type="project" value="TreeGrafter"/>
</dbReference>
<evidence type="ECO:0008006" key="4">
    <source>
        <dbReference type="Google" id="ProtNLM"/>
    </source>
</evidence>
<dbReference type="SUPFAM" id="SSF48371">
    <property type="entry name" value="ARM repeat"/>
    <property type="match status" value="1"/>
</dbReference>
<dbReference type="AlphaFoldDB" id="H2ZHV5"/>
<feature type="compositionally biased region" description="Basic and acidic residues" evidence="1">
    <location>
        <begin position="287"/>
        <end position="297"/>
    </location>
</feature>
<dbReference type="InterPro" id="IPR011989">
    <property type="entry name" value="ARM-like"/>
</dbReference>
<protein>
    <recommendedName>
        <fullName evidence="4">Condensin complex subunit 1 C-terminal domain-containing protein</fullName>
    </recommendedName>
</protein>
<evidence type="ECO:0000313" key="3">
    <source>
        <dbReference type="Proteomes" id="UP000007875"/>
    </source>
</evidence>
<dbReference type="HOGENOM" id="CLU_855159_0_0_1"/>
<dbReference type="Ensembl" id="ENSCSAVT00000017358.1">
    <property type="protein sequence ID" value="ENSCSAVP00000017171.1"/>
    <property type="gene ID" value="ENSCSAVG00000010105.1"/>
</dbReference>
<feature type="region of interest" description="Disordered" evidence="1">
    <location>
        <begin position="263"/>
        <end position="325"/>
    </location>
</feature>
<dbReference type="PANTHER" id="PTHR12697">
    <property type="entry name" value="PBS LYASE HEAT-LIKE PROTEIN"/>
    <property type="match status" value="1"/>
</dbReference>
<name>H2ZHV5_CIOSA</name>
<organism evidence="2 3">
    <name type="scientific">Ciona savignyi</name>
    <name type="common">Pacific transparent sea squirt</name>
    <dbReference type="NCBI Taxonomy" id="51511"/>
    <lineage>
        <taxon>Eukaryota</taxon>
        <taxon>Metazoa</taxon>
        <taxon>Chordata</taxon>
        <taxon>Tunicata</taxon>
        <taxon>Ascidiacea</taxon>
        <taxon>Phlebobranchia</taxon>
        <taxon>Cionidae</taxon>
        <taxon>Ciona</taxon>
    </lineage>
</organism>
<keyword evidence="3" id="KW-1185">Reference proteome</keyword>
<reference evidence="3" key="1">
    <citation type="submission" date="2003-08" db="EMBL/GenBank/DDBJ databases">
        <authorList>
            <person name="Birren B."/>
            <person name="Nusbaum C."/>
            <person name="Abebe A."/>
            <person name="Abouelleil A."/>
            <person name="Adekoya E."/>
            <person name="Ait-zahra M."/>
            <person name="Allen N."/>
            <person name="Allen T."/>
            <person name="An P."/>
            <person name="Anderson M."/>
            <person name="Anderson S."/>
            <person name="Arachchi H."/>
            <person name="Armbruster J."/>
            <person name="Bachantsang P."/>
            <person name="Baldwin J."/>
            <person name="Barry A."/>
            <person name="Bayul T."/>
            <person name="Blitshsteyn B."/>
            <person name="Bloom T."/>
            <person name="Blye J."/>
            <person name="Boguslavskiy L."/>
            <person name="Borowsky M."/>
            <person name="Boukhgalter B."/>
            <person name="Brunache A."/>
            <person name="Butler J."/>
            <person name="Calixte N."/>
            <person name="Calvo S."/>
            <person name="Camarata J."/>
            <person name="Campo K."/>
            <person name="Chang J."/>
            <person name="Cheshatsang Y."/>
            <person name="Citroen M."/>
            <person name="Collymore A."/>
            <person name="Considine T."/>
            <person name="Cook A."/>
            <person name="Cooke P."/>
            <person name="Corum B."/>
            <person name="Cuomo C."/>
            <person name="David R."/>
            <person name="Dawoe T."/>
            <person name="Degray S."/>
            <person name="Dodge S."/>
            <person name="Dooley K."/>
            <person name="Dorje P."/>
            <person name="Dorjee K."/>
            <person name="Dorris L."/>
            <person name="Duffey N."/>
            <person name="Dupes A."/>
            <person name="Elkins T."/>
            <person name="Engels R."/>
            <person name="Erickson J."/>
            <person name="Farina A."/>
            <person name="Faro S."/>
            <person name="Ferreira P."/>
            <person name="Fischer H."/>
            <person name="Fitzgerald M."/>
            <person name="Foley K."/>
            <person name="Gage D."/>
            <person name="Galagan J."/>
            <person name="Gearin G."/>
            <person name="Gnerre S."/>
            <person name="Gnirke A."/>
            <person name="Goyette A."/>
            <person name="Graham J."/>
            <person name="Grandbois E."/>
            <person name="Gyaltsen K."/>
            <person name="Hafez N."/>
            <person name="Hagopian D."/>
            <person name="Hagos B."/>
            <person name="Hall J."/>
            <person name="Hatcher B."/>
            <person name="Heller A."/>
            <person name="Higgins H."/>
            <person name="Honan T."/>
            <person name="Horn A."/>
            <person name="Houde N."/>
            <person name="Hughes L."/>
            <person name="Hulme W."/>
            <person name="Husby E."/>
            <person name="Iliev I."/>
            <person name="Jaffe D."/>
            <person name="Jones C."/>
            <person name="Kamal M."/>
            <person name="Kamat A."/>
            <person name="Kamvysselis M."/>
            <person name="Karlsson E."/>
            <person name="Kells C."/>
            <person name="Kieu A."/>
            <person name="Kisner P."/>
            <person name="Kodira C."/>
            <person name="Kulbokas E."/>
            <person name="Labutti K."/>
            <person name="Lama D."/>
            <person name="Landers T."/>
            <person name="Leger J."/>
            <person name="Levine S."/>
            <person name="Lewis D."/>
            <person name="Lewis T."/>
            <person name="Lindblad-toh K."/>
            <person name="Liu X."/>
            <person name="Lokyitsang T."/>
            <person name="Lokyitsang Y."/>
            <person name="Lucien O."/>
            <person name="Lui A."/>
            <person name="Ma L.J."/>
            <person name="Mabbitt R."/>
            <person name="Macdonald J."/>
            <person name="Maclean C."/>
            <person name="Major J."/>
            <person name="Manning J."/>
            <person name="Marabella R."/>
            <person name="Maru K."/>
            <person name="Matthews C."/>
            <person name="Mauceli E."/>
            <person name="Mccarthy M."/>
            <person name="Mcdonough S."/>
            <person name="Mcghee T."/>
            <person name="Meldrim J."/>
            <person name="Meneus L."/>
            <person name="Mesirov J."/>
            <person name="Mihalev A."/>
            <person name="Mihova T."/>
            <person name="Mikkelsen T."/>
            <person name="Mlenga V."/>
            <person name="Moru K."/>
            <person name="Mozes J."/>
            <person name="Mulrain L."/>
            <person name="Munson G."/>
            <person name="Naylor J."/>
            <person name="Newes C."/>
            <person name="Nguyen C."/>
            <person name="Nguyen N."/>
            <person name="Nguyen T."/>
            <person name="Nicol R."/>
            <person name="Nielsen C."/>
            <person name="Nizzari M."/>
            <person name="Norbu C."/>
            <person name="Norbu N."/>
            <person name="O'donnell P."/>
            <person name="Okoawo O."/>
            <person name="O'leary S."/>
            <person name="Omotosho B."/>
            <person name="O'neill K."/>
            <person name="Osman S."/>
            <person name="Parker S."/>
            <person name="Perrin D."/>
            <person name="Phunkhang P."/>
            <person name="Piqani B."/>
            <person name="Purcell S."/>
            <person name="Rachupka T."/>
            <person name="Ramasamy U."/>
            <person name="Rameau R."/>
            <person name="Ray V."/>
            <person name="Raymond C."/>
            <person name="Retta R."/>
            <person name="Richardson S."/>
            <person name="Rise C."/>
            <person name="Rodriguez J."/>
            <person name="Rogers J."/>
            <person name="Rogov P."/>
            <person name="Rutman M."/>
            <person name="Schupbach R."/>
            <person name="Seaman C."/>
            <person name="Settipalli S."/>
            <person name="Sharpe T."/>
            <person name="Sheridan J."/>
            <person name="Sherpa N."/>
            <person name="Shi J."/>
            <person name="Smirnov S."/>
            <person name="Smith C."/>
            <person name="Sougnez C."/>
            <person name="Spencer B."/>
            <person name="Stalker J."/>
            <person name="Stange-thomann N."/>
            <person name="Stavropoulos S."/>
            <person name="Stetson K."/>
            <person name="Stone C."/>
            <person name="Stone S."/>
            <person name="Stubbs M."/>
            <person name="Talamas J."/>
            <person name="Tchuinga P."/>
            <person name="Tenzing P."/>
            <person name="Tesfaye S."/>
            <person name="Theodore J."/>
            <person name="Thoulutsang Y."/>
            <person name="Topham K."/>
            <person name="Towey S."/>
            <person name="Tsamla T."/>
            <person name="Tsomo N."/>
            <person name="Vallee D."/>
            <person name="Vassiliev H."/>
            <person name="Venkataraman V."/>
            <person name="Vinson J."/>
            <person name="Vo A."/>
            <person name="Wade C."/>
            <person name="Wang S."/>
            <person name="Wangchuk T."/>
            <person name="Wangdi T."/>
            <person name="Whittaker C."/>
            <person name="Wilkinson J."/>
            <person name="Wu Y."/>
            <person name="Wyman D."/>
            <person name="Yadav S."/>
            <person name="Yang S."/>
            <person name="Yang X."/>
            <person name="Yeager S."/>
            <person name="Yee E."/>
            <person name="Young G."/>
            <person name="Zainoun J."/>
            <person name="Zembeck L."/>
            <person name="Zimmer A."/>
            <person name="Zody M."/>
            <person name="Lander E."/>
        </authorList>
    </citation>
    <scope>NUCLEOTIDE SEQUENCE [LARGE SCALE GENOMIC DNA]</scope>
</reference>
<dbReference type="GeneTree" id="ENSGT00390000013207"/>
<reference evidence="2" key="3">
    <citation type="submission" date="2025-09" db="UniProtKB">
        <authorList>
            <consortium name="Ensembl"/>
        </authorList>
    </citation>
    <scope>IDENTIFICATION</scope>
</reference>
<dbReference type="eggNOG" id="ENOG502QPUU">
    <property type="taxonomic scope" value="Eukaryota"/>
</dbReference>
<feature type="compositionally biased region" description="Polar residues" evidence="1">
    <location>
        <begin position="310"/>
        <end position="319"/>
    </location>
</feature>
<dbReference type="Pfam" id="PF13646">
    <property type="entry name" value="HEAT_2"/>
    <property type="match status" value="1"/>
</dbReference>
<dbReference type="Gene3D" id="1.25.10.10">
    <property type="entry name" value="Leucine-rich Repeat Variant"/>
    <property type="match status" value="1"/>
</dbReference>
<reference evidence="2" key="2">
    <citation type="submission" date="2025-08" db="UniProtKB">
        <authorList>
            <consortium name="Ensembl"/>
        </authorList>
    </citation>
    <scope>IDENTIFICATION</scope>
</reference>